<feature type="region of interest" description="Disordered" evidence="5">
    <location>
        <begin position="126"/>
        <end position="150"/>
    </location>
</feature>
<protein>
    <submittedName>
        <fullName evidence="6">Uncharacterized protein</fullName>
    </submittedName>
</protein>
<evidence type="ECO:0000256" key="4">
    <source>
        <dbReference type="ARBA" id="ARBA00023163"/>
    </source>
</evidence>
<feature type="compositionally biased region" description="Basic and acidic residues" evidence="5">
    <location>
        <begin position="135"/>
        <end position="150"/>
    </location>
</feature>
<dbReference type="Proteomes" id="UP000734854">
    <property type="component" value="Unassembled WGS sequence"/>
</dbReference>
<dbReference type="EMBL" id="JACMSC010000015">
    <property type="protein sequence ID" value="KAG6487513.1"/>
    <property type="molecule type" value="Genomic_DNA"/>
</dbReference>
<evidence type="ECO:0000256" key="5">
    <source>
        <dbReference type="SAM" id="MobiDB-lite"/>
    </source>
</evidence>
<reference evidence="6 7" key="1">
    <citation type="submission" date="2020-08" db="EMBL/GenBank/DDBJ databases">
        <title>Plant Genome Project.</title>
        <authorList>
            <person name="Zhang R.-G."/>
        </authorList>
    </citation>
    <scope>NUCLEOTIDE SEQUENCE [LARGE SCALE GENOMIC DNA]</scope>
    <source>
        <tissue evidence="6">Rhizome</tissue>
    </source>
</reference>
<dbReference type="Gene3D" id="2.130.10.10">
    <property type="entry name" value="YVTN repeat-like/Quinoprotein amine dehydrogenase"/>
    <property type="match status" value="1"/>
</dbReference>
<keyword evidence="4" id="KW-0804">Transcription</keyword>
<evidence type="ECO:0000313" key="7">
    <source>
        <dbReference type="Proteomes" id="UP000734854"/>
    </source>
</evidence>
<sequence length="150" mass="16688">MLAILIIDESKAALMPCVIACYLLQSVDNEIVLWEPKTKEQSPGEGAVDILQKYPVPECDIWFIKFSCDFHYNAAAIGTLSLLSLYLAVARMVPYGVGIWCHEDDVLLDLLGLLFLFLLYDLGSKGSSDGQVNEGIERSVRSSKEKDDKK</sequence>
<accession>A0A8J5FN54</accession>
<evidence type="ECO:0000256" key="3">
    <source>
        <dbReference type="ARBA" id="ARBA00023015"/>
    </source>
</evidence>
<evidence type="ECO:0000313" key="6">
    <source>
        <dbReference type="EMBL" id="KAG6487513.1"/>
    </source>
</evidence>
<name>A0A8J5FN54_ZINOF</name>
<keyword evidence="3" id="KW-0805">Transcription regulation</keyword>
<evidence type="ECO:0000256" key="1">
    <source>
        <dbReference type="ARBA" id="ARBA00022574"/>
    </source>
</evidence>
<gene>
    <name evidence="6" type="ORF">ZIOFF_056100</name>
</gene>
<organism evidence="6 7">
    <name type="scientific">Zingiber officinale</name>
    <name type="common">Ginger</name>
    <name type="synonym">Amomum zingiber</name>
    <dbReference type="NCBI Taxonomy" id="94328"/>
    <lineage>
        <taxon>Eukaryota</taxon>
        <taxon>Viridiplantae</taxon>
        <taxon>Streptophyta</taxon>
        <taxon>Embryophyta</taxon>
        <taxon>Tracheophyta</taxon>
        <taxon>Spermatophyta</taxon>
        <taxon>Magnoliopsida</taxon>
        <taxon>Liliopsida</taxon>
        <taxon>Zingiberales</taxon>
        <taxon>Zingiberaceae</taxon>
        <taxon>Zingiber</taxon>
    </lineage>
</organism>
<comment type="caution">
    <text evidence="6">The sequence shown here is derived from an EMBL/GenBank/DDBJ whole genome shotgun (WGS) entry which is preliminary data.</text>
</comment>
<keyword evidence="2" id="KW-0677">Repeat</keyword>
<dbReference type="InterPro" id="IPR015943">
    <property type="entry name" value="WD40/YVTN_repeat-like_dom_sf"/>
</dbReference>
<evidence type="ECO:0000256" key="2">
    <source>
        <dbReference type="ARBA" id="ARBA00022737"/>
    </source>
</evidence>
<keyword evidence="7" id="KW-1185">Reference proteome</keyword>
<dbReference type="PANTHER" id="PTHR10253">
    <property type="entry name" value="POLYCOMB PROTEIN"/>
    <property type="match status" value="1"/>
</dbReference>
<keyword evidence="1" id="KW-0853">WD repeat</keyword>
<dbReference type="InterPro" id="IPR051243">
    <property type="entry name" value="PcG_WD-repeat"/>
</dbReference>
<dbReference type="AlphaFoldDB" id="A0A8J5FN54"/>
<proteinExistence type="predicted"/>